<keyword evidence="9" id="KW-1185">Reference proteome</keyword>
<keyword evidence="3" id="KW-0597">Phosphoprotein</keyword>
<dbReference type="PROSITE" id="PS51650">
    <property type="entry name" value="C2_DOCK"/>
    <property type="match status" value="1"/>
</dbReference>
<dbReference type="Gene3D" id="2.60.40.150">
    <property type="entry name" value="C2 domain"/>
    <property type="match status" value="1"/>
</dbReference>
<dbReference type="InterPro" id="IPR026791">
    <property type="entry name" value="DOCK"/>
</dbReference>
<evidence type="ECO:0000313" key="10">
    <source>
        <dbReference type="WBParaSite" id="ACRNAN_scaffold733.g22452.t1"/>
    </source>
</evidence>
<feature type="domain" description="C2 DOCK-type" evidence="7">
    <location>
        <begin position="346"/>
        <end position="509"/>
    </location>
</feature>
<comment type="similarity">
    <text evidence="5">Belongs to the DOCK family.</text>
</comment>
<feature type="domain" description="DOCKER" evidence="8">
    <location>
        <begin position="1133"/>
        <end position="1553"/>
    </location>
</feature>
<feature type="region of interest" description="Disordered" evidence="6">
    <location>
        <begin position="1651"/>
        <end position="1687"/>
    </location>
</feature>
<dbReference type="GO" id="GO:0005886">
    <property type="term" value="C:plasma membrane"/>
    <property type="evidence" value="ECO:0007669"/>
    <property type="project" value="TreeGrafter"/>
</dbReference>
<dbReference type="InterPro" id="IPR027357">
    <property type="entry name" value="DOCKER_dom"/>
</dbReference>
<dbReference type="PANTHER" id="PTHR45653">
    <property type="entry name" value="DEDICATOR OF CYTOKINESIS"/>
    <property type="match status" value="1"/>
</dbReference>
<proteinExistence type="inferred from homology"/>
<evidence type="ECO:0000259" key="7">
    <source>
        <dbReference type="PROSITE" id="PS51650"/>
    </source>
</evidence>
<sequence length="1687" mass="196049">MSSGWAVGKYEDDEKVGMFPISHVREIKQETDGMHAILGEIGETLRIWWSTIKEKYIKSNWLEPRLNGLIRDLLLFHQKLKLGNLPNEEKELLIKKIAKTIDFGNHQLGLGMHIRDENMKILKVESLSIITAFRKCEEAYSRVTNKEPEKELGTEKFNLILHIHQVDFKIPYDCEVDVNIRDSISKKAIAEPILLKWSKKTKNFIHDRCQVLFSEICDNINEEKLEISFGVSKIAPLENQNGKAENKNLDEVRQLFAHGHFNLTEMLKDIKDKEKRDMSFVLVFDDSSRYTTTKKSEVDAKLAISITAQAFMGSIEKIREKHSDSFISSIPVIKRVNFKSDYCDIRNEVYINLSSADFHWIKGQKNIEGRISVVEPDSGSILQDSIEVTTPDGVIRKKTYHTRVFMNDERPRFNETIKVRLPDTTCRSLNLRILFYNKKIGSKSEKGPIALASIPILQDYRLTTTSEHEEEGVPVFKLDSGKIYDEATLHKEIQKASNSRLFYRMLVLSNVHTKEARLLPILFQWKECQNDLKTCLEDVYNLNGQAEELLKFLPPIFDALIEMAELNPNLRELIFDLIIWMLRQCERQFEFKKVFEEYVSNIYHINAFSYILSNLFKSLKQAFESEGQAQEENSRVLVLLRLAGYLSKMIVFSKEAFDRLYPEKQKDEEFNELVTSILNLMFDIIQTGRNIFIKTATLRYLPSFIAPIIEHSMYDLVTLARFFTNLLHGLPEDIKVTYKFTPIKEIVNTDLFASQNYRQELLPKVLDLTCQELELYMELPETKTNAEYMVNIELGAQILTDILERLFPFNSKTVYFQCGTYEELKLIINRCLRSVNQAIGVLMHEPSHIRSLFALLLALMDKCSAPIFSEYIAKGEPNDKFDFLIETLHMFTELLEKNPLSGEWYQMRFIFYRLVNKHIRFIMAITTTSAEESVYSEEILNELFDTLVAFVNNVTTDRMGIYSEATGELRNSSAASLRSLWFMHNQHEKAKLMPRIFPKVLLLAVRNNNNVRRKILPILADMVLVEFYLKQEQRLSVPVTLREIKNSKFLDDFIFELDAILSQCPDSTTFRRQLCDELKNRCQSDSQLYTNGCEAFINKIDKVLSLLIDYNQVQTSFECHENKMLCIVRLIEFYASIKHRLYLTYLLKLYEIHIQLGNRIEAAHVLKRIAESLKWDEEQLTGSHQEIRDHLKCQYKTQRELKVKIYLDIASLFDVGEHWELAIEILEELSQIYKKVFLDYNKLSETIRRIAELYDKITKTIRMESYYFLVAFYGGGFPDYLSNKKFVFRGEKLEMFQNFKERMLNNYCGAKFIETVEDCSNTELVNSNEKFIQIIPITPQQSLTDGLTNLPSNPLIHWYRKFHRVSCFEQFRKNIRNDTKWTSLESNEATKLWITRRIFEINQQLPDILNFAQVVKEYGTEPMHPVEVAVHEMQKTNNSLLETAQMVSAGLTELMISLGGKIRGILQADVGGGIRNYEAFFSKKAISICNESESNLVEKLRMLLSEHVSTVEFALFVHASQPTLINENFHNTLVNFFENYRKRTETVCGCETVSFLPEGISQTSLYLENAEIQQTPLTNRTVSNASFEMDGKENSIFRNAAGTLIRTTISRSKQGTPIKKPTHERNDFTNESAPIQPNIRKFSEHFALLRDSARNSNVPSKPQLPPRKTAIHSKELIQRENNEELFE</sequence>
<dbReference type="WBParaSite" id="ACRNAN_scaffold733.g22452.t1">
    <property type="protein sequence ID" value="ACRNAN_scaffold733.g22452.t1"/>
    <property type="gene ID" value="ACRNAN_scaffold733.g22452"/>
</dbReference>
<dbReference type="Gene3D" id="1.20.1270.350">
    <property type="entry name" value="Dedicator of cytokinesis N-terminal subdomain"/>
    <property type="match status" value="1"/>
</dbReference>
<evidence type="ECO:0000256" key="5">
    <source>
        <dbReference type="PROSITE-ProRule" id="PRU00983"/>
    </source>
</evidence>
<dbReference type="Proteomes" id="UP000887540">
    <property type="component" value="Unplaced"/>
</dbReference>
<dbReference type="GO" id="GO:0031267">
    <property type="term" value="F:small GTPase binding"/>
    <property type="evidence" value="ECO:0007669"/>
    <property type="project" value="TreeGrafter"/>
</dbReference>
<name>A0A914EF14_9BILA</name>
<dbReference type="GO" id="GO:0007520">
    <property type="term" value="P:myoblast fusion"/>
    <property type="evidence" value="ECO:0007669"/>
    <property type="project" value="TreeGrafter"/>
</dbReference>
<organism evidence="9 10">
    <name type="scientific">Acrobeloides nanus</name>
    <dbReference type="NCBI Taxonomy" id="290746"/>
    <lineage>
        <taxon>Eukaryota</taxon>
        <taxon>Metazoa</taxon>
        <taxon>Ecdysozoa</taxon>
        <taxon>Nematoda</taxon>
        <taxon>Chromadorea</taxon>
        <taxon>Rhabditida</taxon>
        <taxon>Tylenchina</taxon>
        <taxon>Cephalobomorpha</taxon>
        <taxon>Cephaloboidea</taxon>
        <taxon>Cephalobidae</taxon>
        <taxon>Acrobeloides</taxon>
    </lineage>
</organism>
<dbReference type="InterPro" id="IPR027007">
    <property type="entry name" value="C2_DOCK-type_domain"/>
</dbReference>
<evidence type="ECO:0000256" key="2">
    <source>
        <dbReference type="ARBA" id="ARBA00022490"/>
    </source>
</evidence>
<evidence type="ECO:0000259" key="8">
    <source>
        <dbReference type="PROSITE" id="PS51651"/>
    </source>
</evidence>
<dbReference type="CDD" id="cd11684">
    <property type="entry name" value="DHR2_DOCK"/>
    <property type="match status" value="1"/>
</dbReference>
<dbReference type="InterPro" id="IPR043161">
    <property type="entry name" value="DOCK_C_lobe_A"/>
</dbReference>
<dbReference type="InterPro" id="IPR046769">
    <property type="entry name" value="DOCKER_Lobe_A"/>
</dbReference>
<dbReference type="Gene3D" id="1.25.40.410">
    <property type="match status" value="1"/>
</dbReference>
<dbReference type="InterPro" id="IPR032376">
    <property type="entry name" value="DOCK_N"/>
</dbReference>
<dbReference type="PROSITE" id="PS51651">
    <property type="entry name" value="DOCKER"/>
    <property type="match status" value="1"/>
</dbReference>
<feature type="region of interest" description="Disordered" evidence="6">
    <location>
        <begin position="1611"/>
        <end position="1636"/>
    </location>
</feature>
<dbReference type="InterPro" id="IPR046773">
    <property type="entry name" value="DOCKER_Lobe_C"/>
</dbReference>
<dbReference type="Gene3D" id="1.20.58.740">
    <property type="match status" value="1"/>
</dbReference>
<accession>A0A914EF14</accession>
<dbReference type="PANTHER" id="PTHR45653:SF10">
    <property type="entry name" value="MYOBLAST CITY, ISOFORM B"/>
    <property type="match status" value="1"/>
</dbReference>
<dbReference type="Pfam" id="PF20421">
    <property type="entry name" value="DHR-2_Lobe_C"/>
    <property type="match status" value="1"/>
</dbReference>
<dbReference type="GO" id="GO:0016477">
    <property type="term" value="P:cell migration"/>
    <property type="evidence" value="ECO:0007669"/>
    <property type="project" value="TreeGrafter"/>
</dbReference>
<dbReference type="GO" id="GO:0005737">
    <property type="term" value="C:cytoplasm"/>
    <property type="evidence" value="ECO:0007669"/>
    <property type="project" value="UniProtKB-SubCell"/>
</dbReference>
<comment type="subcellular location">
    <subcellularLocation>
        <location evidence="1">Cytoplasm</location>
    </subcellularLocation>
</comment>
<reference evidence="10" key="1">
    <citation type="submission" date="2022-11" db="UniProtKB">
        <authorList>
            <consortium name="WormBaseParasite"/>
        </authorList>
    </citation>
    <scope>IDENTIFICATION</scope>
</reference>
<evidence type="ECO:0000256" key="3">
    <source>
        <dbReference type="ARBA" id="ARBA00022553"/>
    </source>
</evidence>
<dbReference type="InterPro" id="IPR035892">
    <property type="entry name" value="C2_domain_sf"/>
</dbReference>
<dbReference type="Pfam" id="PF16172">
    <property type="entry name" value="DOCK_N"/>
    <property type="match status" value="1"/>
</dbReference>
<dbReference type="InterPro" id="IPR056372">
    <property type="entry name" value="TPR_DOCK"/>
</dbReference>
<feature type="compositionally biased region" description="Basic and acidic residues" evidence="6">
    <location>
        <begin position="1672"/>
        <end position="1687"/>
    </location>
</feature>
<dbReference type="GO" id="GO:0007264">
    <property type="term" value="P:small GTPase-mediated signal transduction"/>
    <property type="evidence" value="ECO:0007669"/>
    <property type="project" value="InterPro"/>
</dbReference>
<dbReference type="InterPro" id="IPR043162">
    <property type="entry name" value="DOCK_C_lobe_C"/>
</dbReference>
<evidence type="ECO:0000256" key="1">
    <source>
        <dbReference type="ARBA" id="ARBA00004496"/>
    </source>
</evidence>
<evidence type="ECO:0000256" key="4">
    <source>
        <dbReference type="ARBA" id="ARBA00022658"/>
    </source>
</evidence>
<protein>
    <submittedName>
        <fullName evidence="10">Dedicator of cytokinesis protein 1</fullName>
    </submittedName>
</protein>
<keyword evidence="2" id="KW-0963">Cytoplasm</keyword>
<dbReference type="Pfam" id="PF23554">
    <property type="entry name" value="TPR_DOCK"/>
    <property type="match status" value="1"/>
</dbReference>
<dbReference type="InterPro" id="IPR042455">
    <property type="entry name" value="DOCK_N_sub1"/>
</dbReference>
<evidence type="ECO:0000313" key="9">
    <source>
        <dbReference type="Proteomes" id="UP000887540"/>
    </source>
</evidence>
<evidence type="ECO:0000256" key="6">
    <source>
        <dbReference type="SAM" id="MobiDB-lite"/>
    </source>
</evidence>
<dbReference type="Pfam" id="PF14429">
    <property type="entry name" value="DOCK-C2"/>
    <property type="match status" value="1"/>
</dbReference>
<dbReference type="GO" id="GO:0005085">
    <property type="term" value="F:guanyl-nucleotide exchange factor activity"/>
    <property type="evidence" value="ECO:0007669"/>
    <property type="project" value="UniProtKB-KW"/>
</dbReference>
<dbReference type="Pfam" id="PF06920">
    <property type="entry name" value="DHR-2_Lobe_A"/>
    <property type="match status" value="1"/>
</dbReference>
<keyword evidence="4" id="KW-0344">Guanine-nucleotide releasing factor</keyword>